<dbReference type="Pfam" id="PF12624">
    <property type="entry name" value="VPS13_N"/>
    <property type="match status" value="1"/>
</dbReference>
<dbReference type="GO" id="GO:0006869">
    <property type="term" value="P:lipid transport"/>
    <property type="evidence" value="ECO:0007669"/>
    <property type="project" value="UniProtKB-KW"/>
</dbReference>
<evidence type="ECO:0000256" key="2">
    <source>
        <dbReference type="ARBA" id="ARBA00022448"/>
    </source>
</evidence>
<evidence type="ECO:0000313" key="7">
    <source>
        <dbReference type="Proteomes" id="UP001107558"/>
    </source>
</evidence>
<dbReference type="EMBL" id="JADBJN010000003">
    <property type="protein sequence ID" value="KAG5673862.1"/>
    <property type="molecule type" value="Genomic_DNA"/>
</dbReference>
<dbReference type="InterPro" id="IPR009060">
    <property type="entry name" value="UBA-like_sf"/>
</dbReference>
<dbReference type="OrthoDB" id="272810at2759"/>
<evidence type="ECO:0000313" key="6">
    <source>
        <dbReference type="EMBL" id="KAG5673862.1"/>
    </source>
</evidence>
<dbReference type="GO" id="GO:0007005">
    <property type="term" value="P:mitochondrion organization"/>
    <property type="evidence" value="ECO:0007669"/>
    <property type="project" value="TreeGrafter"/>
</dbReference>
<comment type="similarity">
    <text evidence="1">Belongs to the VPS13 family.</text>
</comment>
<dbReference type="InterPro" id="IPR026854">
    <property type="entry name" value="VPS13_N"/>
</dbReference>
<protein>
    <recommendedName>
        <fullName evidence="5">UBA domain-containing protein</fullName>
    </recommendedName>
</protein>
<keyword evidence="7" id="KW-1185">Reference proteome</keyword>
<proteinExistence type="inferred from homology"/>
<dbReference type="SUPFAM" id="SSF46934">
    <property type="entry name" value="UBA-like"/>
    <property type="match status" value="1"/>
</dbReference>
<accession>A0A9J6BX98</accession>
<dbReference type="PANTHER" id="PTHR16166:SF141">
    <property type="entry name" value="INTERMEMBRANE LIPID TRANSFER PROTEIN VPS13D"/>
    <property type="match status" value="1"/>
</dbReference>
<evidence type="ECO:0000256" key="3">
    <source>
        <dbReference type="ARBA" id="ARBA00023055"/>
    </source>
</evidence>
<dbReference type="GO" id="GO:0045053">
    <property type="term" value="P:protein retention in Golgi apparatus"/>
    <property type="evidence" value="ECO:0007669"/>
    <property type="project" value="TreeGrafter"/>
</dbReference>
<name>A0A9J6BX98_POLVA</name>
<reference evidence="6" key="1">
    <citation type="submission" date="2021-03" db="EMBL/GenBank/DDBJ databases">
        <title>Chromosome level genome of the anhydrobiotic midge Polypedilum vanderplanki.</title>
        <authorList>
            <person name="Yoshida Y."/>
            <person name="Kikawada T."/>
            <person name="Gusev O."/>
        </authorList>
    </citation>
    <scope>NUCLEOTIDE SEQUENCE</scope>
    <source>
        <strain evidence="6">NIAS01</strain>
        <tissue evidence="6">Whole body or cell culture</tissue>
    </source>
</reference>
<dbReference type="CDD" id="cd14306">
    <property type="entry name" value="UBA_VP13D"/>
    <property type="match status" value="1"/>
</dbReference>
<keyword evidence="3" id="KW-0445">Lipid transport</keyword>
<organism evidence="6 7">
    <name type="scientific">Polypedilum vanderplanki</name>
    <name type="common">Sleeping chironomid midge</name>
    <dbReference type="NCBI Taxonomy" id="319348"/>
    <lineage>
        <taxon>Eukaryota</taxon>
        <taxon>Metazoa</taxon>
        <taxon>Ecdysozoa</taxon>
        <taxon>Arthropoda</taxon>
        <taxon>Hexapoda</taxon>
        <taxon>Insecta</taxon>
        <taxon>Pterygota</taxon>
        <taxon>Neoptera</taxon>
        <taxon>Endopterygota</taxon>
        <taxon>Diptera</taxon>
        <taxon>Nematocera</taxon>
        <taxon>Chironomoidea</taxon>
        <taxon>Chironomidae</taxon>
        <taxon>Chironominae</taxon>
        <taxon>Polypedilum</taxon>
        <taxon>Polypedilum</taxon>
    </lineage>
</organism>
<dbReference type="Gene3D" id="1.10.8.10">
    <property type="entry name" value="DNA helicase RuvA subunit, C-terminal domain"/>
    <property type="match status" value="1"/>
</dbReference>
<dbReference type="InterPro" id="IPR026847">
    <property type="entry name" value="VPS13"/>
</dbReference>
<dbReference type="Proteomes" id="UP001107558">
    <property type="component" value="Chromosome 3"/>
</dbReference>
<feature type="region of interest" description="Disordered" evidence="4">
    <location>
        <begin position="1014"/>
        <end position="1039"/>
    </location>
</feature>
<comment type="caution">
    <text evidence="6">The sequence shown here is derived from an EMBL/GenBank/DDBJ whole genome shotgun (WGS) entry which is preliminary data.</text>
</comment>
<sequence>MLRDLIAWVLNNYLGKYVENLNTTQLTVALLSGEVELENLPLKKDALSYFGLPIRAHSGSIGKIKLQIPVRQFRSAPWCINIEKVYVICGPVNLDEWDNNAEELADLYYKQSFLDSLEAKWRTQNQDESSYYASSYSGWMSYGTSLITNIVENLQLNIKDVHIRYEDCITIPDRHFCCGLTIESLTAQSCDTKWNPGFTSNWAQNEATFKLIELNSLSFYLDFLEAEDVLGKYESNELVEGIERIKTKANHQFIIKPVSAQAKFKRDRSETPLRTRNRPRLTCNLIWNEISLSLNENQYNSLINGLRGLDDIAKYKKYRLLQPRVSVKENVRLWWQYAVKCHGFLHHRDPRETVRNNLRYIKICKRLIANPNEALSSDDKDFKEKIEKERNLDDLRELREICMYLLPLAKEIKVASNNQGKSMLLHWFPQWWGWYGGGTTNNPSSLNQSTPLSTSTSTIELQNKFEDELLNALSDTVDTNSIFKRDAVFGKFQFALKKGTLDVLRGGINEKLIDAVQFNFEDLLINVESRPRSGSHLVSLSLGSIMVKDFLTPNTEFPDIIKPQSKDELLLKTKMQRSRLALNILHQSPQIADENTEPLFQLEYENRPLGYTTDYRLLIKSRSLDIVYNTEVLTWILDFLSKPHVQGARKKIEAMKHKTKMELKKNLNDIIEGRLNERKTWTFEIDVSAPQILFVENFIDRQGSTIVVIDFGRLQLSNCLQNRVKDIGKNVVDQTNNDISIKDSEDDELFLTPCSTPPEFDQNITLESPPTINSISSDIFQTPVSSNHKASLQPSVIEEIEFNEANFYHKIYDRYEINLTDLQVLVCKGKERWNFASSKGTSNLHVLDRFNISLQLERRIVHTNDPQYPSLTLCGTLPKLNAHINESKVASITNMLNLIYNSNVDSPFKSDSPLLEVNIEEEIQVENLTHNDVSKLILLQFSIDQMSLEVQSCGRSIVELQVSGVKAGLTQRASDTNVTLSVHGLLLVDAMQSYGPDFELLIASHRHVGMDSLSGSLRQSEPCSPCSPGSPDPTIQVRPTSPLSISRAISSIQRANSPPLHLWNSSFDDIDALITIEVTFIEPEGNGDRLQVANIQFNNLDIIANQETIVELLGFIKRVLPKKLNRSKVSRPTFDENSTMNKSKNERNLRTEITFDFHRLNVLILRAVMRDSFLVARKVGTFTMSEAKIHSTIGKIIKVEGSLGGLQVLDLTPEGINHQRILSVGTDPLTDLPIETIDPITTLSNEIYGIKTQCKEDRQALSFKISRNLNACVDIKIRMGSVWFIHCARFMQELSWCAIEFRHYLKNLAKSIKEKATDMALGLVQARPNDVARTQDVTSSPRHVRRQRTISLSKVTDDLSPSNNIKISLDIVLNTPVLIVPRSSSSPQVLVAHLGKISISNTKNIDNCELLNEALTTINEDNLHLSFNTHDYTSAENILFDIEDVDETVKGSISEDEENVELSCDIYTIDIRNMNLYSLDTTSRKGFRFSALPRAEEFYSCQKDAIAIIHDTAIRLEICRKFDSSTMNFDSSAGSFVSITDINDEKTNQLIVSGSIINPLRLSLRRPQYEQLLETVENAFNVPNDLLRPPTESSKYSFLNETPDVEDDIDNFSFDNNEKIKKILFTQSSFERRKDTEMLPKVIFSLPAFIIQLNNVENSAVVEICFRDFNINYEKQNQWETNLQVSLRSVIMEDLLKPIDSKHRIMVTSANEEQQRRMQKPFLSTSCPDLASINHGMNLLSTSLPDNLEQNVGFKQFIKRQSLTKKLLNIVTPGTPPPSPQQVCSREDNLVIYSSVLIDPQCPLFESKYKSKRARSSIDFNCLSLNISVQSWYVILNFFGLLSDDDSAPNIALNAMQAESEQIALGKSELDITIKSLSLVLVKPEYELARANVSNARFIVTKLGTAKTIDGTLGIISVTDLTTHGSIYREKFMTSGNEALKFVYVRENPKPTATSTKRSLKKDAELNIKMSSVRYVHTKRFVMDVQIFIKDLFQLQAPVMKKMKSDHIRPTQLGLEIYAESPLILLPMSARSEKLIIANLGQLTLKNDFKMSNDRETISVRREKYGPIEMLDVMMVNLVHTDLFAGKRIAKSENKHILSIEKSNCIDMGNYLVYKKGDSLLKNQCHLQLQIERNLDSWRSHNVDDFSVHGNLSKLEAELTLSQYKLIRGFLSYNLGEEIDDVYQSSALSNIYDSSLSLNSSFIANETDNTTWNSLSIVFDLQNVSVSMKQTSQSGSLACINFIKSTLKVDSKSDGSQDIDLISQEILITDTRTWNNDSEINPSINVFTNILKPMNECGSIIQAEIHSRRRDDNTQFTILLNNMRCMMILDWLEIARDFILQIDEQPAELPVYYKKETPVNNSGTFELKLNITDSELVFVERTDQLDTNAVILKSTTVLNYRPHEINKSMSINLNNLEVFSCVINAEDATALSIIDPVTINMEVRKGTLGVHFQKHFLIRLSYHDVKMFQRMLQSLPQQTHQARNRRSGSGTAIASDGKNLQKLKALGFKHEDCQLALEVSDNQLDEAALWLTQNAEPLKTPIHKKANEEDALDISTIEVKASRISICVIDDCKDADVPLLEFSLTHLELSQDINFKERFPLNGNIREGHLKTVLGSDYYNRALSGWEPIVEQWKCEANWSYNMAQLPTQLSRLNLKIKSNEVLRLNVTSTLMEIYETVKENWTQDYYSSNSEMQMIRRSPFVPFALKNETGARLYFSTLVTSPVNSTINSLNTKTPKEWKVVEFGETITFSFAQTQTKQRHIDSHKTILHQISVRVEGWAEVGPISVDKVGIFFRHAGPEIVDNYSTIPRSRIVFAVTLEGSARKLITVRSALKFINKLDHPILMKMEHLFGHLNIREWPPSKTVIVASNESFSVPLSHVHSFLYVKPLPVNNICLDNVASGSNIASNNMQLDRIDGNEYWNRFGKFCDGGAIGNFQFIEKSIHWKNVHDPQEISQETRTCCSINNKMYKLVFAIKKERYPTKEHNLNAMLLPGHSITLWPPLRLHNLLPCDLLFKLPSGTQGRISPANTANIHEIDLDQSLELTITLDSFSGAGQINTQPFSTGSTDLEVKLTDIHGRILILKAQVQVYRGYGMQISILAPFWLVNRTGLPLIFRQEGVSTEFAGQFSENEQARLISPLMFSFSDPDSSMALTIRLGKRYGSNLPWCQPFNLHKDTLHRQLKSNSTNETFIIGIEVRRGRGRYSQTSIVTFSPRFQLYNRSSYKLQFAQKCFATVLTDPTARSTFIEAVPGCHLPFHWPKLDKDQELCVRLPDVEECLWSSGIPIHETQSLYINVRDINGCMHFLRLEIILQGATFYMLFGNAEVLPPPIRIDNYSEVPIRFYQYNCRNIIKTSVKPHSSMAYVLDEINGSSSICLEAPGGDTVKCPLFGFESTRLTYENFIYIAFTHTFENVSSFNTNYDEYDIKAQQLVLGVVSNKVVLVRKQQGDRSQLWRMNNEKQLEHEGSSPPSEPGKPAQRFVLDLEKSIQPLQPNQLVVRPANYQRRSTQTWYFTEEGRLMCEHTNMCVQPRNGFFGLRNGSDAVLALIVRDTKVINNLGVPFEQAIERQKLRPGSGCLSLSFRMDGPIKTVQVRDVKINSDLTLAVDPHWRHVSHILPNSYHPDKEETNVDKTIDEYHINLNLVKGIGFSLVSRRPFEELAYISFEDIHTEIINTPVVKSLDLSVRDVQIDNQLLETSCPIFLYTIKNSSENLLEEKLPALQFNVKILSSPNKNAVIFEHLILSLRPLTIFLEEKFLLRLADFFGIGISSPDPTALQDETDYEAQRIVSKVLSANAKRYYFGDLSLVPSQIRLSVITASKLPPHLTEIKKSLGLTLIKFEDAVINFDKFCDRHHFETSEIYWAAIKSHYKHELKWQAASILGSVDFLGNPLGFANDLSEGVTSLLKEGNVKSLVKNVTHGISNSTAKLTETISDGLGRVVLDEQDTETRQRILEVSATSGDHLVAGLKGLGFGLLGGVTSIVKHTYTGAQNEGIQGFFSGLGKGIVGTVTKPVIGVLDLASETANAVRETSRSSNRILPDRKRPPRCVTGAPGGLLPSYSSLQSKGQQHLLMINKRDFNEKLMAYEPCLLESKESKLRLLVSTDNIWVFSKADDNIPVVIFNYSLSELITCRHVVEIQNEGSSSHSSHTAPKKVHYIELCLSLPSKASLTPSAPEMVKRPRVKCQNEETAKKAERNINYAKSVFEEKEHALVDSA</sequence>
<dbReference type="PROSITE" id="PS50030">
    <property type="entry name" value="UBA"/>
    <property type="match status" value="1"/>
</dbReference>
<dbReference type="InterPro" id="IPR056747">
    <property type="entry name" value="VPS13-like_M"/>
</dbReference>
<dbReference type="InterPro" id="IPR015940">
    <property type="entry name" value="UBA"/>
</dbReference>
<dbReference type="Pfam" id="PF25036">
    <property type="entry name" value="VPS13_VAB"/>
    <property type="match status" value="2"/>
</dbReference>
<evidence type="ECO:0000259" key="5">
    <source>
        <dbReference type="PROSITE" id="PS50030"/>
    </source>
</evidence>
<dbReference type="SUPFAM" id="SSF50370">
    <property type="entry name" value="Ricin B-like lectins"/>
    <property type="match status" value="1"/>
</dbReference>
<evidence type="ECO:0000256" key="1">
    <source>
        <dbReference type="ARBA" id="ARBA00006545"/>
    </source>
</evidence>
<gene>
    <name evidence="6" type="ORF">PVAND_003873</name>
</gene>
<feature type="compositionally biased region" description="Low complexity" evidence="4">
    <location>
        <begin position="1020"/>
        <end position="1033"/>
    </location>
</feature>
<feature type="domain" description="UBA" evidence="5">
    <location>
        <begin position="2494"/>
        <end position="2534"/>
    </location>
</feature>
<keyword evidence="2" id="KW-0813">Transport</keyword>
<dbReference type="GO" id="GO:0006623">
    <property type="term" value="P:protein targeting to vacuole"/>
    <property type="evidence" value="ECO:0007669"/>
    <property type="project" value="TreeGrafter"/>
</dbReference>
<dbReference type="CDD" id="cd23453">
    <property type="entry name" value="beta-trefoil_Ricin_VPS13D"/>
    <property type="match status" value="1"/>
</dbReference>
<evidence type="ECO:0000256" key="4">
    <source>
        <dbReference type="SAM" id="MobiDB-lite"/>
    </source>
</evidence>
<dbReference type="InterPro" id="IPR035992">
    <property type="entry name" value="Ricin_B-like_lectins"/>
</dbReference>
<dbReference type="InterPro" id="IPR009543">
    <property type="entry name" value="VPS13_VAB"/>
</dbReference>
<dbReference type="InterPro" id="IPR041969">
    <property type="entry name" value="VP13D_UBA"/>
</dbReference>
<dbReference type="Pfam" id="PF25033">
    <property type="entry name" value="VPS13_M"/>
    <property type="match status" value="1"/>
</dbReference>
<dbReference type="SMART" id="SM00165">
    <property type="entry name" value="UBA"/>
    <property type="match status" value="1"/>
</dbReference>
<dbReference type="PANTHER" id="PTHR16166">
    <property type="entry name" value="VACUOLAR PROTEIN SORTING-ASSOCIATED PROTEIN VPS13"/>
    <property type="match status" value="1"/>
</dbReference>